<proteinExistence type="predicted"/>
<protein>
    <submittedName>
        <fullName evidence="2">Uncharacterized protein</fullName>
    </submittedName>
</protein>
<name>A0A0B7NBR0_9FUNG</name>
<dbReference type="OrthoDB" id="2222796at2759"/>
<dbReference type="EMBL" id="LN732725">
    <property type="protein sequence ID" value="CEP15940.1"/>
    <property type="molecule type" value="Genomic_DNA"/>
</dbReference>
<gene>
    <name evidence="2" type="primary">PARPA_10186.1 scaffold 39661</name>
</gene>
<dbReference type="Proteomes" id="UP000054107">
    <property type="component" value="Unassembled WGS sequence"/>
</dbReference>
<evidence type="ECO:0000313" key="2">
    <source>
        <dbReference type="EMBL" id="CEP15940.1"/>
    </source>
</evidence>
<dbReference type="STRING" id="35722.A0A0B7NBR0"/>
<accession>A0A0B7NBR0</accession>
<feature type="signal peptide" evidence="1">
    <location>
        <begin position="1"/>
        <end position="18"/>
    </location>
</feature>
<sequence length="235" mass="27506">MLTFPIYTILVLATCICAIPVHQQQQQGQQHFEIDYHHHIPATKKIPLSFTGSYNNINALEAYYIKIVDQVINDTISEIMETAPETYLTIHELQFADYCRITLERFMAALQADLDYHIKYSLIASIRPLLEGYDNDDIIEYNQRISHQLGLLLDPQHLSHKIIQKVYHENQRNKNTGIMLKMWKLLTDQQWAQTVRHESNEAMAIEGWLRSWLLDVEYSLNDEFDAKIYSLPLSL</sequence>
<keyword evidence="3" id="KW-1185">Reference proteome</keyword>
<reference evidence="2 3" key="1">
    <citation type="submission" date="2014-09" db="EMBL/GenBank/DDBJ databases">
        <authorList>
            <person name="Ellenberger Sabrina"/>
        </authorList>
    </citation>
    <scope>NUCLEOTIDE SEQUENCE [LARGE SCALE GENOMIC DNA]</scope>
    <source>
        <strain evidence="2 3">CBS 412.66</strain>
    </source>
</reference>
<keyword evidence="1" id="KW-0732">Signal</keyword>
<organism evidence="2 3">
    <name type="scientific">Parasitella parasitica</name>
    <dbReference type="NCBI Taxonomy" id="35722"/>
    <lineage>
        <taxon>Eukaryota</taxon>
        <taxon>Fungi</taxon>
        <taxon>Fungi incertae sedis</taxon>
        <taxon>Mucoromycota</taxon>
        <taxon>Mucoromycotina</taxon>
        <taxon>Mucoromycetes</taxon>
        <taxon>Mucorales</taxon>
        <taxon>Mucorineae</taxon>
        <taxon>Mucoraceae</taxon>
        <taxon>Parasitella</taxon>
    </lineage>
</organism>
<evidence type="ECO:0000313" key="3">
    <source>
        <dbReference type="Proteomes" id="UP000054107"/>
    </source>
</evidence>
<feature type="chain" id="PRO_5002120319" evidence="1">
    <location>
        <begin position="19"/>
        <end position="235"/>
    </location>
</feature>
<dbReference type="AlphaFoldDB" id="A0A0B7NBR0"/>
<evidence type="ECO:0000256" key="1">
    <source>
        <dbReference type="SAM" id="SignalP"/>
    </source>
</evidence>